<dbReference type="SMART" id="SM01217">
    <property type="entry name" value="Fn3_like"/>
    <property type="match status" value="1"/>
</dbReference>
<name>A0A9P4IIR4_9PEZI</name>
<dbReference type="Gene3D" id="3.20.20.300">
    <property type="entry name" value="Glycoside hydrolase, family 3, N-terminal domain"/>
    <property type="match status" value="1"/>
</dbReference>
<dbReference type="Pfam" id="PF00933">
    <property type="entry name" value="Glyco_hydro_3"/>
    <property type="match status" value="1"/>
</dbReference>
<dbReference type="Pfam" id="PF01915">
    <property type="entry name" value="Glyco_hydro_3_C"/>
    <property type="match status" value="1"/>
</dbReference>
<accession>A0A9P4IIR4</accession>
<evidence type="ECO:0000313" key="15">
    <source>
        <dbReference type="Proteomes" id="UP000799772"/>
    </source>
</evidence>
<dbReference type="InterPro" id="IPR001764">
    <property type="entry name" value="Glyco_hydro_3_N"/>
</dbReference>
<keyword evidence="5" id="KW-0378">Hydrolase</keyword>
<evidence type="ECO:0000256" key="1">
    <source>
        <dbReference type="ARBA" id="ARBA00004851"/>
    </source>
</evidence>
<evidence type="ECO:0000256" key="3">
    <source>
        <dbReference type="ARBA" id="ARBA00022651"/>
    </source>
</evidence>
<comment type="pathway">
    <text evidence="1">Glycan degradation; xylan degradation.</text>
</comment>
<evidence type="ECO:0000259" key="13">
    <source>
        <dbReference type="SMART" id="SM01217"/>
    </source>
</evidence>
<dbReference type="InterPro" id="IPR036881">
    <property type="entry name" value="Glyco_hydro_3_C_sf"/>
</dbReference>
<evidence type="ECO:0000256" key="7">
    <source>
        <dbReference type="ARBA" id="ARBA00023277"/>
    </source>
</evidence>
<gene>
    <name evidence="14" type="ORF">NA57DRAFT_38162</name>
</gene>
<dbReference type="EMBL" id="ML978125">
    <property type="protein sequence ID" value="KAF2100043.1"/>
    <property type="molecule type" value="Genomic_DNA"/>
</dbReference>
<dbReference type="OrthoDB" id="47059at2759"/>
<dbReference type="AlphaFoldDB" id="A0A9P4IIR4"/>
<evidence type="ECO:0000256" key="11">
    <source>
        <dbReference type="ARBA" id="ARBA00026107"/>
    </source>
</evidence>
<keyword evidence="15" id="KW-1185">Reference proteome</keyword>
<dbReference type="SUPFAM" id="SSF52279">
    <property type="entry name" value="Beta-D-glucan exohydrolase, C-terminal domain"/>
    <property type="match status" value="1"/>
</dbReference>
<evidence type="ECO:0000256" key="2">
    <source>
        <dbReference type="ARBA" id="ARBA00005336"/>
    </source>
</evidence>
<evidence type="ECO:0000256" key="9">
    <source>
        <dbReference type="ARBA" id="ARBA00023326"/>
    </source>
</evidence>
<dbReference type="Gene3D" id="3.40.50.1700">
    <property type="entry name" value="Glycoside hydrolase family 3 C-terminal domain"/>
    <property type="match status" value="1"/>
</dbReference>
<evidence type="ECO:0000256" key="10">
    <source>
        <dbReference type="ARBA" id="ARBA00024574"/>
    </source>
</evidence>
<evidence type="ECO:0000256" key="8">
    <source>
        <dbReference type="ARBA" id="ARBA00023295"/>
    </source>
</evidence>
<keyword evidence="7" id="KW-0119">Carbohydrate metabolism</keyword>
<dbReference type="InterPro" id="IPR044993">
    <property type="entry name" value="BXL"/>
</dbReference>
<evidence type="ECO:0000256" key="12">
    <source>
        <dbReference type="SAM" id="SignalP"/>
    </source>
</evidence>
<dbReference type="PANTHER" id="PTHR42721">
    <property type="entry name" value="SUGAR HYDROLASE-RELATED"/>
    <property type="match status" value="1"/>
</dbReference>
<dbReference type="EC" id="3.2.1.37" evidence="11"/>
<dbReference type="InterPro" id="IPR002772">
    <property type="entry name" value="Glyco_hydro_3_C"/>
</dbReference>
<dbReference type="PANTHER" id="PTHR42721:SF3">
    <property type="entry name" value="BETA-D-XYLOSIDASE 5-RELATED"/>
    <property type="match status" value="1"/>
</dbReference>
<comment type="catalytic activity">
    <reaction evidence="10">
        <text>Hydrolysis of (1-&gt;4)-beta-D-xylans, to remove successive D-xylose residues from the non-reducing termini.</text>
        <dbReference type="EC" id="3.2.1.37"/>
    </reaction>
</comment>
<dbReference type="GO" id="GO:0046556">
    <property type="term" value="F:alpha-L-arabinofuranosidase activity"/>
    <property type="evidence" value="ECO:0007669"/>
    <property type="project" value="TreeGrafter"/>
</dbReference>
<dbReference type="GO" id="GO:0031222">
    <property type="term" value="P:arabinan catabolic process"/>
    <property type="evidence" value="ECO:0007669"/>
    <property type="project" value="TreeGrafter"/>
</dbReference>
<evidence type="ECO:0000313" key="14">
    <source>
        <dbReference type="EMBL" id="KAF2100043.1"/>
    </source>
</evidence>
<organism evidence="14 15">
    <name type="scientific">Rhizodiscina lignyota</name>
    <dbReference type="NCBI Taxonomy" id="1504668"/>
    <lineage>
        <taxon>Eukaryota</taxon>
        <taxon>Fungi</taxon>
        <taxon>Dikarya</taxon>
        <taxon>Ascomycota</taxon>
        <taxon>Pezizomycotina</taxon>
        <taxon>Dothideomycetes</taxon>
        <taxon>Pleosporomycetidae</taxon>
        <taxon>Aulographales</taxon>
        <taxon>Rhizodiscinaceae</taxon>
        <taxon>Rhizodiscina</taxon>
    </lineage>
</organism>
<comment type="similarity">
    <text evidence="2">Belongs to the glycosyl hydrolase 3 family.</text>
</comment>
<evidence type="ECO:0000256" key="6">
    <source>
        <dbReference type="ARBA" id="ARBA00023180"/>
    </source>
</evidence>
<keyword evidence="3" id="KW-0858">Xylan degradation</keyword>
<proteinExistence type="inferred from homology"/>
<keyword evidence="8" id="KW-0326">Glycosidase</keyword>
<feature type="domain" description="Fibronectin type III-like" evidence="13">
    <location>
        <begin position="681"/>
        <end position="751"/>
    </location>
</feature>
<dbReference type="InterPro" id="IPR026891">
    <property type="entry name" value="Fn3-like"/>
</dbReference>
<dbReference type="InterPro" id="IPR013783">
    <property type="entry name" value="Ig-like_fold"/>
</dbReference>
<keyword evidence="4 12" id="KW-0732">Signal</keyword>
<dbReference type="Proteomes" id="UP000799772">
    <property type="component" value="Unassembled WGS sequence"/>
</dbReference>
<dbReference type="Gene3D" id="2.60.40.10">
    <property type="entry name" value="Immunoglobulins"/>
    <property type="match status" value="1"/>
</dbReference>
<keyword evidence="6" id="KW-0325">Glycoprotein</keyword>
<evidence type="ECO:0000256" key="5">
    <source>
        <dbReference type="ARBA" id="ARBA00022801"/>
    </source>
</evidence>
<reference evidence="14" key="1">
    <citation type="journal article" date="2020" name="Stud. Mycol.">
        <title>101 Dothideomycetes genomes: a test case for predicting lifestyles and emergence of pathogens.</title>
        <authorList>
            <person name="Haridas S."/>
            <person name="Albert R."/>
            <person name="Binder M."/>
            <person name="Bloem J."/>
            <person name="Labutti K."/>
            <person name="Salamov A."/>
            <person name="Andreopoulos B."/>
            <person name="Baker S."/>
            <person name="Barry K."/>
            <person name="Bills G."/>
            <person name="Bluhm B."/>
            <person name="Cannon C."/>
            <person name="Castanera R."/>
            <person name="Culley D."/>
            <person name="Daum C."/>
            <person name="Ezra D."/>
            <person name="Gonzalez J."/>
            <person name="Henrissat B."/>
            <person name="Kuo A."/>
            <person name="Liang C."/>
            <person name="Lipzen A."/>
            <person name="Lutzoni F."/>
            <person name="Magnuson J."/>
            <person name="Mondo S."/>
            <person name="Nolan M."/>
            <person name="Ohm R."/>
            <person name="Pangilinan J."/>
            <person name="Park H.-J."/>
            <person name="Ramirez L."/>
            <person name="Alfaro M."/>
            <person name="Sun H."/>
            <person name="Tritt A."/>
            <person name="Yoshinaga Y."/>
            <person name="Zwiers L.-H."/>
            <person name="Turgeon B."/>
            <person name="Goodwin S."/>
            <person name="Spatafora J."/>
            <person name="Crous P."/>
            <person name="Grigoriev I."/>
        </authorList>
    </citation>
    <scope>NUCLEOTIDE SEQUENCE</scope>
    <source>
        <strain evidence="14">CBS 133067</strain>
    </source>
</reference>
<dbReference type="SUPFAM" id="SSF51445">
    <property type="entry name" value="(Trans)glycosidases"/>
    <property type="match status" value="1"/>
</dbReference>
<sequence length="806" mass="88051">MAVLWSVVVLSFVHQVVSIGFPDCKNGPLKNNAVCDIDKDPLARATALIDLLTIEEKINNTGSTSPGVPRLGLPDYQWWQEALHGVASGHGVNFSASGDFSYATSFPQPITMGAAFDDDLINAVATVISIEARAFNNAKRAGLDFWTPNINPFRDPRWGRGQETPGEDPYHLASYVHALIDGLQGGYDPKYKRIIATCKHFAGYDMETWAGNYRFQFNAEISTQDMVEFFLPPFQSCARDSNVGAIMCSYGAMRGTPTCADPYLLQTVLREHWGWTKEQQWVVSDCDAVQNIYLPHMHESTREAAAADALNAGCDVNCGTYYQNHLPAAYAQGLINETTVTQALIRQYSSLIRAGYFDPPENQPYRSLGWSDVATPHAQEVAYKAAVEGIVLLKNDGLLPLNIDSYDSIALLGDDWANATTQMQGNYAGIAEFLHGPLYAAQQLNKTINYAAGLGRWRDPTTNNWLPVWDAANKSDIIIFAGGIDNSEEGEGMDRMVIGWQGAQLDMIGQLAMMGKPMIVLQMGAGSMDNSPILQNPNISALMWGGYPGQDGGTALFDLILGKQSPAGRLPYTQYPANYIAQVPMTDMSLRPGPNNPGRTYRWYTGKPIAEFGFGLHYTNFSVSIPSKAIHGSSFDIAQLMRSCNGHHGYGSSSVKYKDQCPFAQIPVHVKNIGDSVTSDYVTLGFLAGSFGPRPYPKKTLVSYQRLHDIAPGDTATATLNITLGSLSRVAENGDRVLYPGEYEMLIDVQPMAKLAFRLTGELVTLDKWPQPPKAKNQTSDGYFVGGWGSTGDIGAVGGEEEVLNI</sequence>
<dbReference type="GO" id="GO:0045493">
    <property type="term" value="P:xylan catabolic process"/>
    <property type="evidence" value="ECO:0007669"/>
    <property type="project" value="UniProtKB-KW"/>
</dbReference>
<dbReference type="InterPro" id="IPR036962">
    <property type="entry name" value="Glyco_hydro_3_N_sf"/>
</dbReference>
<feature type="signal peptide" evidence="12">
    <location>
        <begin position="1"/>
        <end position="18"/>
    </location>
</feature>
<keyword evidence="9" id="KW-0624">Polysaccharide degradation</keyword>
<dbReference type="GO" id="GO:0009044">
    <property type="term" value="F:xylan 1,4-beta-xylosidase activity"/>
    <property type="evidence" value="ECO:0007669"/>
    <property type="project" value="UniProtKB-EC"/>
</dbReference>
<dbReference type="InterPro" id="IPR017853">
    <property type="entry name" value="GH"/>
</dbReference>
<comment type="caution">
    <text evidence="14">The sequence shown here is derived from an EMBL/GenBank/DDBJ whole genome shotgun (WGS) entry which is preliminary data.</text>
</comment>
<evidence type="ECO:0000256" key="4">
    <source>
        <dbReference type="ARBA" id="ARBA00022729"/>
    </source>
</evidence>
<protein>
    <recommendedName>
        <fullName evidence="11">xylan 1,4-beta-xylosidase</fullName>
        <ecNumber evidence="11">3.2.1.37</ecNumber>
    </recommendedName>
</protein>
<dbReference type="Pfam" id="PF14310">
    <property type="entry name" value="Fn3-like"/>
    <property type="match status" value="1"/>
</dbReference>
<feature type="chain" id="PRO_5040181421" description="xylan 1,4-beta-xylosidase" evidence="12">
    <location>
        <begin position="19"/>
        <end position="806"/>
    </location>
</feature>